<sequence>MVLHLLPAAASPPKEIDADVNAITCAMTKKPISQPTLSDHMPLNADYAPPPVEAITIPSHEEVKQVQAADPAVTKIVASLQMSNP</sequence>
<organism evidence="1 2">
    <name type="scientific">Romanomermis culicivorax</name>
    <name type="common">Nematode worm</name>
    <dbReference type="NCBI Taxonomy" id="13658"/>
    <lineage>
        <taxon>Eukaryota</taxon>
        <taxon>Metazoa</taxon>
        <taxon>Ecdysozoa</taxon>
        <taxon>Nematoda</taxon>
        <taxon>Enoplea</taxon>
        <taxon>Dorylaimia</taxon>
        <taxon>Mermithida</taxon>
        <taxon>Mermithoidea</taxon>
        <taxon>Mermithidae</taxon>
        <taxon>Romanomermis</taxon>
    </lineage>
</organism>
<dbReference type="AlphaFoldDB" id="A0A915JLX3"/>
<accession>A0A915JLX3</accession>
<evidence type="ECO:0000313" key="2">
    <source>
        <dbReference type="WBParaSite" id="nRc.2.0.1.t26996-RA"/>
    </source>
</evidence>
<protein>
    <submittedName>
        <fullName evidence="2">Uncharacterized protein</fullName>
    </submittedName>
</protein>
<dbReference type="WBParaSite" id="nRc.2.0.1.t26996-RA">
    <property type="protein sequence ID" value="nRc.2.0.1.t26996-RA"/>
    <property type="gene ID" value="nRc.2.0.1.g26996"/>
</dbReference>
<dbReference type="Proteomes" id="UP000887565">
    <property type="component" value="Unplaced"/>
</dbReference>
<evidence type="ECO:0000313" key="1">
    <source>
        <dbReference type="Proteomes" id="UP000887565"/>
    </source>
</evidence>
<proteinExistence type="predicted"/>
<name>A0A915JLX3_ROMCU</name>
<reference evidence="2" key="1">
    <citation type="submission" date="2022-11" db="UniProtKB">
        <authorList>
            <consortium name="WormBaseParasite"/>
        </authorList>
    </citation>
    <scope>IDENTIFICATION</scope>
</reference>
<keyword evidence="1" id="KW-1185">Reference proteome</keyword>